<evidence type="ECO:0000256" key="1">
    <source>
        <dbReference type="ARBA" id="ARBA00023125"/>
    </source>
</evidence>
<dbReference type="Pfam" id="PF13411">
    <property type="entry name" value="MerR_1"/>
    <property type="match status" value="1"/>
</dbReference>
<feature type="domain" description="HTH merR-type" evidence="2">
    <location>
        <begin position="1"/>
        <end position="68"/>
    </location>
</feature>
<dbReference type="AlphaFoldDB" id="A0A7L4YSN3"/>
<dbReference type="OrthoDB" id="9808480at2"/>
<dbReference type="EMBL" id="CP047156">
    <property type="protein sequence ID" value="QHC02186.1"/>
    <property type="molecule type" value="Genomic_DNA"/>
</dbReference>
<dbReference type="InterPro" id="IPR009061">
    <property type="entry name" value="DNA-bd_dom_put_sf"/>
</dbReference>
<keyword evidence="1" id="KW-0238">DNA-binding</keyword>
<dbReference type="KEGG" id="eke:EK0264_00175"/>
<keyword evidence="4" id="KW-1185">Reference proteome</keyword>
<dbReference type="GO" id="GO:0003700">
    <property type="term" value="F:DNA-binding transcription factor activity"/>
    <property type="evidence" value="ECO:0007669"/>
    <property type="project" value="InterPro"/>
</dbReference>
<dbReference type="PANTHER" id="PTHR30204">
    <property type="entry name" value="REDOX-CYCLING DRUG-SENSING TRANSCRIPTIONAL ACTIVATOR SOXR"/>
    <property type="match status" value="1"/>
</dbReference>
<dbReference type="SMART" id="SM00422">
    <property type="entry name" value="HTH_MERR"/>
    <property type="match status" value="1"/>
</dbReference>
<dbReference type="InterPro" id="IPR000551">
    <property type="entry name" value="MerR-type_HTH_dom"/>
</dbReference>
<dbReference type="PRINTS" id="PR00040">
    <property type="entry name" value="HTHMERR"/>
</dbReference>
<protein>
    <submittedName>
        <fullName evidence="3">MerR family transcriptional regulator</fullName>
    </submittedName>
</protein>
<evidence type="ECO:0000313" key="4">
    <source>
        <dbReference type="Proteomes" id="UP000463857"/>
    </source>
</evidence>
<evidence type="ECO:0000259" key="2">
    <source>
        <dbReference type="PROSITE" id="PS50937"/>
    </source>
</evidence>
<accession>A0A7L4YSN3</accession>
<reference evidence="3 4" key="1">
    <citation type="journal article" date="2018" name="Int. J. Syst. Evol. Microbiol.">
        <title>Epidermidibacterium keratini gen. nov., sp. nov., a member of the family Sporichthyaceae, isolated from keratin epidermis.</title>
        <authorList>
            <person name="Lee D.G."/>
            <person name="Trujillo M.E."/>
            <person name="Kang S."/>
            <person name="Nam J.J."/>
            <person name="Kim Y.J."/>
        </authorList>
    </citation>
    <scope>NUCLEOTIDE SEQUENCE [LARGE SCALE GENOMIC DNA]</scope>
    <source>
        <strain evidence="3 4">EPI-7</strain>
    </source>
</reference>
<evidence type="ECO:0000313" key="3">
    <source>
        <dbReference type="EMBL" id="QHC02186.1"/>
    </source>
</evidence>
<dbReference type="SMART" id="SM00567">
    <property type="entry name" value="EZ_HEAT"/>
    <property type="match status" value="4"/>
</dbReference>
<dbReference type="SUPFAM" id="SSF48371">
    <property type="entry name" value="ARM repeat"/>
    <property type="match status" value="1"/>
</dbReference>
<dbReference type="InterPro" id="IPR047057">
    <property type="entry name" value="MerR_fam"/>
</dbReference>
<gene>
    <name evidence="3" type="ORF">EK0264_00175</name>
</gene>
<dbReference type="InterPro" id="IPR016024">
    <property type="entry name" value="ARM-type_fold"/>
</dbReference>
<dbReference type="InParanoid" id="A0A7L4YSN3"/>
<dbReference type="PROSITE" id="PS00552">
    <property type="entry name" value="HTH_MERR_1"/>
    <property type="match status" value="1"/>
</dbReference>
<proteinExistence type="predicted"/>
<name>A0A7L4YSN3_9ACTN</name>
<dbReference type="PROSITE" id="PS50937">
    <property type="entry name" value="HTH_MERR_2"/>
    <property type="match status" value="1"/>
</dbReference>
<dbReference type="PANTHER" id="PTHR30204:SF93">
    <property type="entry name" value="HTH MERR-TYPE DOMAIN-CONTAINING PROTEIN"/>
    <property type="match status" value="1"/>
</dbReference>
<dbReference type="GO" id="GO:0003677">
    <property type="term" value="F:DNA binding"/>
    <property type="evidence" value="ECO:0007669"/>
    <property type="project" value="UniProtKB-KW"/>
</dbReference>
<organism evidence="3 4">
    <name type="scientific">Epidermidibacterium keratini</name>
    <dbReference type="NCBI Taxonomy" id="1891644"/>
    <lineage>
        <taxon>Bacteria</taxon>
        <taxon>Bacillati</taxon>
        <taxon>Actinomycetota</taxon>
        <taxon>Actinomycetes</taxon>
        <taxon>Sporichthyales</taxon>
        <taxon>Sporichthyaceae</taxon>
        <taxon>Epidermidibacterium</taxon>
    </lineage>
</organism>
<dbReference type="InterPro" id="IPR004155">
    <property type="entry name" value="PBS_lyase_HEAT"/>
</dbReference>
<sequence>MIGEVSQRSGISARMLRHYDSIGLVSPSGRTSGGYRQYSAEDVRRLFQVEALRSLGLSLEQVATALDDLSYDPGEVVDRLVERTRERRDREEELLSRLSEVRASEPTAWADVLRTIALLRSLRAADPGVRQRAALTTAPEDGHATEALVQAALSEPELNVAGALFWALARLGDDVVPALADALDSPEPERRHRALDALAKIDTEHARSVVAAAAQHPDPIVRVRATVARGVRGDATAAPGLIALIAEGRDDVAASAVLGKLAVRLDRADEIVDGIREALAGSDGASRHRLTEALAEIPGDAATTLLAELTGDPARQVALTASFILSQRR</sequence>
<dbReference type="InterPro" id="IPR011989">
    <property type="entry name" value="ARM-like"/>
</dbReference>
<dbReference type="Proteomes" id="UP000463857">
    <property type="component" value="Chromosome"/>
</dbReference>
<dbReference type="Gene3D" id="1.10.1660.10">
    <property type="match status" value="1"/>
</dbReference>
<dbReference type="Gene3D" id="1.25.10.10">
    <property type="entry name" value="Leucine-rich Repeat Variant"/>
    <property type="match status" value="1"/>
</dbReference>
<dbReference type="SUPFAM" id="SSF46955">
    <property type="entry name" value="Putative DNA-binding domain"/>
    <property type="match status" value="1"/>
</dbReference>
<dbReference type="Pfam" id="PF13646">
    <property type="entry name" value="HEAT_2"/>
    <property type="match status" value="1"/>
</dbReference>